<gene>
    <name evidence="1" type="ORF">LCGC14_0226120</name>
</gene>
<organism evidence="1">
    <name type="scientific">marine sediment metagenome</name>
    <dbReference type="NCBI Taxonomy" id="412755"/>
    <lineage>
        <taxon>unclassified sequences</taxon>
        <taxon>metagenomes</taxon>
        <taxon>ecological metagenomes</taxon>
    </lineage>
</organism>
<evidence type="ECO:0000313" key="1">
    <source>
        <dbReference type="EMBL" id="KKN90669.1"/>
    </source>
</evidence>
<evidence type="ECO:0008006" key="2">
    <source>
        <dbReference type="Google" id="ProtNLM"/>
    </source>
</evidence>
<comment type="caution">
    <text evidence="1">The sequence shown here is derived from an EMBL/GenBank/DDBJ whole genome shotgun (WGS) entry which is preliminary data.</text>
</comment>
<reference evidence="1" key="1">
    <citation type="journal article" date="2015" name="Nature">
        <title>Complex archaea that bridge the gap between prokaryotes and eukaryotes.</title>
        <authorList>
            <person name="Spang A."/>
            <person name="Saw J.H."/>
            <person name="Jorgensen S.L."/>
            <person name="Zaremba-Niedzwiedzka K."/>
            <person name="Martijn J."/>
            <person name="Lind A.E."/>
            <person name="van Eijk R."/>
            <person name="Schleper C."/>
            <person name="Guy L."/>
            <person name="Ettema T.J."/>
        </authorList>
    </citation>
    <scope>NUCLEOTIDE SEQUENCE</scope>
</reference>
<accession>A0A0F9UG70</accession>
<dbReference type="AlphaFoldDB" id="A0A0F9UG70"/>
<name>A0A0F9UG70_9ZZZZ</name>
<protein>
    <recommendedName>
        <fullName evidence="2">NADP-dependent oxidoreductase domain-containing protein</fullName>
    </recommendedName>
</protein>
<proteinExistence type="predicted"/>
<dbReference type="EMBL" id="LAZR01000108">
    <property type="protein sequence ID" value="KKN90669.1"/>
    <property type="molecule type" value="Genomic_DNA"/>
</dbReference>
<sequence>MPEFPRTMVEDLSLPRMLIGTNWFLGFSHQSPSRDKLISDRSVSQIADVLAVFLEHGIDAIVGFIANDRMYEAVQDAQQRTGRKMIIISTPGIDVNESPEADAKNAEIFDLEAKRGSSLVMPHTSSTDTMLDKRARVIRGMDKICAMIRERDMIPGLSTHEPESIVFADETKLDVGTYISIYNAAGFMMPIEIDWVNHIIRNAKNPVITIKPFAAGRLHPFVGLAFSWATLRPQDMITVGTMTPDEAKELIEISYSLFENRQANVELQVTRSKQTLVKQD</sequence>